<comment type="caution">
    <text evidence="1">The sequence shown here is derived from an EMBL/GenBank/DDBJ whole genome shotgun (WGS) entry which is preliminary data.</text>
</comment>
<dbReference type="EMBL" id="QBMC01000159">
    <property type="protein sequence ID" value="PZO12099.1"/>
    <property type="molecule type" value="Genomic_DNA"/>
</dbReference>
<reference evidence="2" key="1">
    <citation type="submission" date="2018-04" db="EMBL/GenBank/DDBJ databases">
        <authorList>
            <person name="Cornet L."/>
        </authorList>
    </citation>
    <scope>NUCLEOTIDE SEQUENCE [LARGE SCALE GENOMIC DNA]</scope>
</reference>
<dbReference type="Proteomes" id="UP000249354">
    <property type="component" value="Unassembled WGS sequence"/>
</dbReference>
<sequence length="100" mass="11190">MFRPLSRRIPAPLGQGACQWLQVFTRLEDAGYLAVVLVGVRLLFRVVSPELVPPEWAMIGLIAVLFAWGFSQRISEISVKDIPTEQESSRVGEVSHELVE</sequence>
<protein>
    <submittedName>
        <fullName evidence="1">Uncharacterized protein</fullName>
    </submittedName>
</protein>
<gene>
    <name evidence="1" type="ORF">DCF25_18200</name>
</gene>
<reference evidence="1 2" key="2">
    <citation type="submission" date="2018-06" db="EMBL/GenBank/DDBJ databases">
        <title>Metagenomic assembly of (sub)arctic Cyanobacteria and their associated microbiome from non-axenic cultures.</title>
        <authorList>
            <person name="Baurain D."/>
        </authorList>
    </citation>
    <scope>NUCLEOTIDE SEQUENCE [LARGE SCALE GENOMIC DNA]</scope>
    <source>
        <strain evidence="1">ULC129bin1</strain>
    </source>
</reference>
<proteinExistence type="predicted"/>
<dbReference type="AlphaFoldDB" id="A0A2W4U449"/>
<organism evidence="1 2">
    <name type="scientific">Leptolyngbya foveolarum</name>
    <dbReference type="NCBI Taxonomy" id="47253"/>
    <lineage>
        <taxon>Bacteria</taxon>
        <taxon>Bacillati</taxon>
        <taxon>Cyanobacteriota</taxon>
        <taxon>Cyanophyceae</taxon>
        <taxon>Leptolyngbyales</taxon>
        <taxon>Leptolyngbyaceae</taxon>
        <taxon>Leptolyngbya group</taxon>
        <taxon>Leptolyngbya</taxon>
    </lineage>
</organism>
<accession>A0A2W4U449</accession>
<name>A0A2W4U449_9CYAN</name>
<evidence type="ECO:0000313" key="2">
    <source>
        <dbReference type="Proteomes" id="UP000249354"/>
    </source>
</evidence>
<evidence type="ECO:0000313" key="1">
    <source>
        <dbReference type="EMBL" id="PZO12099.1"/>
    </source>
</evidence>